<evidence type="ECO:0000256" key="6">
    <source>
        <dbReference type="ARBA" id="ARBA00022771"/>
    </source>
</evidence>
<evidence type="ECO:0000256" key="11">
    <source>
        <dbReference type="ARBA" id="ARBA00023212"/>
    </source>
</evidence>
<feature type="domain" description="ZZ-type" evidence="15">
    <location>
        <begin position="252"/>
        <end position="308"/>
    </location>
</feature>
<feature type="region of interest" description="Disordered" evidence="13">
    <location>
        <begin position="449"/>
        <end position="488"/>
    </location>
</feature>
<dbReference type="SUPFAM" id="SSF47473">
    <property type="entry name" value="EF-hand"/>
    <property type="match status" value="2"/>
</dbReference>
<dbReference type="PROSITE" id="PS01159">
    <property type="entry name" value="WW_DOMAIN_1"/>
    <property type="match status" value="1"/>
</dbReference>
<keyword evidence="5" id="KW-0479">Metal-binding</keyword>
<dbReference type="PROSITE" id="PS50135">
    <property type="entry name" value="ZF_ZZ_2"/>
    <property type="match status" value="1"/>
</dbReference>
<dbReference type="CDD" id="cd02334">
    <property type="entry name" value="ZZ_dystrophin"/>
    <property type="match status" value="1"/>
</dbReference>
<dbReference type="InterPro" id="IPR015154">
    <property type="entry name" value="EF-hand_dom_typ2"/>
</dbReference>
<dbReference type="InterPro" id="IPR011992">
    <property type="entry name" value="EF-hand-dom_pair"/>
</dbReference>
<keyword evidence="6 12" id="KW-0863">Zinc-finger</keyword>
<dbReference type="GO" id="GO:0045202">
    <property type="term" value="C:synapse"/>
    <property type="evidence" value="ECO:0007669"/>
    <property type="project" value="GOC"/>
</dbReference>
<evidence type="ECO:0000256" key="3">
    <source>
        <dbReference type="ARBA" id="ARBA00022475"/>
    </source>
</evidence>
<accession>A0A914AY57</accession>
<dbReference type="Pfam" id="PF00569">
    <property type="entry name" value="ZZ"/>
    <property type="match status" value="1"/>
</dbReference>
<evidence type="ECO:0000256" key="12">
    <source>
        <dbReference type="PROSITE-ProRule" id="PRU00228"/>
    </source>
</evidence>
<dbReference type="Gene3D" id="3.30.60.90">
    <property type="match status" value="1"/>
</dbReference>
<evidence type="ECO:0000313" key="17">
    <source>
        <dbReference type="Proteomes" id="UP000887568"/>
    </source>
</evidence>
<keyword evidence="8" id="KW-0106">Calcium</keyword>
<dbReference type="EnsemblMetazoa" id="XM_038212268.1">
    <property type="protein sequence ID" value="XP_038068196.1"/>
    <property type="gene ID" value="LOC119737718"/>
</dbReference>
<feature type="compositionally biased region" description="Pro residues" evidence="13">
    <location>
        <begin position="379"/>
        <end position="389"/>
    </location>
</feature>
<dbReference type="PROSITE" id="PS50020">
    <property type="entry name" value="WW_DOMAIN_2"/>
    <property type="match status" value="1"/>
</dbReference>
<feature type="region of interest" description="Disordered" evidence="13">
    <location>
        <begin position="725"/>
        <end position="766"/>
    </location>
</feature>
<evidence type="ECO:0000256" key="8">
    <source>
        <dbReference type="ARBA" id="ARBA00022837"/>
    </source>
</evidence>
<dbReference type="GeneID" id="119737718"/>
<dbReference type="GO" id="GO:0003779">
    <property type="term" value="F:actin binding"/>
    <property type="evidence" value="ECO:0007669"/>
    <property type="project" value="UniProtKB-KW"/>
</dbReference>
<name>A0A914AY57_PATMI</name>
<dbReference type="CDD" id="cd00201">
    <property type="entry name" value="WW"/>
    <property type="match status" value="1"/>
</dbReference>
<dbReference type="SMART" id="SM00456">
    <property type="entry name" value="WW"/>
    <property type="match status" value="1"/>
</dbReference>
<keyword evidence="9" id="KW-0472">Membrane</keyword>
<organism evidence="16 17">
    <name type="scientific">Patiria miniata</name>
    <name type="common">Bat star</name>
    <name type="synonym">Asterina miniata</name>
    <dbReference type="NCBI Taxonomy" id="46514"/>
    <lineage>
        <taxon>Eukaryota</taxon>
        <taxon>Metazoa</taxon>
        <taxon>Echinodermata</taxon>
        <taxon>Eleutherozoa</taxon>
        <taxon>Asterozoa</taxon>
        <taxon>Asteroidea</taxon>
        <taxon>Valvatacea</taxon>
        <taxon>Valvatida</taxon>
        <taxon>Asterinidae</taxon>
        <taxon>Patiria</taxon>
    </lineage>
</organism>
<dbReference type="GO" id="GO:0005737">
    <property type="term" value="C:cytoplasm"/>
    <property type="evidence" value="ECO:0007669"/>
    <property type="project" value="UniProtKB-ARBA"/>
</dbReference>
<dbReference type="Gene3D" id="2.20.70.10">
    <property type="match status" value="1"/>
</dbReference>
<dbReference type="SMART" id="SM00291">
    <property type="entry name" value="ZnF_ZZ"/>
    <property type="match status" value="1"/>
</dbReference>
<keyword evidence="10" id="KW-0009">Actin-binding</keyword>
<evidence type="ECO:0000256" key="2">
    <source>
        <dbReference type="ARBA" id="ARBA00004278"/>
    </source>
</evidence>
<dbReference type="GO" id="GO:0016010">
    <property type="term" value="C:dystrophin-associated glycoprotein complex"/>
    <property type="evidence" value="ECO:0007669"/>
    <property type="project" value="UniProtKB-ARBA"/>
</dbReference>
<dbReference type="Pfam" id="PF09069">
    <property type="entry name" value="EF-hand_3"/>
    <property type="match status" value="1"/>
</dbReference>
<protein>
    <recommendedName>
        <fullName evidence="18">Dystrophin</fullName>
    </recommendedName>
</protein>
<dbReference type="GO" id="GO:0042383">
    <property type="term" value="C:sarcolemma"/>
    <property type="evidence" value="ECO:0007669"/>
    <property type="project" value="UniProtKB-SubCell"/>
</dbReference>
<dbReference type="InterPro" id="IPR000433">
    <property type="entry name" value="Znf_ZZ"/>
</dbReference>
<dbReference type="Gene3D" id="1.10.238.10">
    <property type="entry name" value="EF-hand"/>
    <property type="match status" value="2"/>
</dbReference>
<dbReference type="OrthoDB" id="10057795at2759"/>
<dbReference type="InterPro" id="IPR036020">
    <property type="entry name" value="WW_dom_sf"/>
</dbReference>
<feature type="region of interest" description="Disordered" evidence="13">
    <location>
        <begin position="378"/>
        <end position="421"/>
    </location>
</feature>
<evidence type="ECO:0000259" key="15">
    <source>
        <dbReference type="PROSITE" id="PS50135"/>
    </source>
</evidence>
<evidence type="ECO:0008006" key="18">
    <source>
        <dbReference type="Google" id="ProtNLM"/>
    </source>
</evidence>
<dbReference type="PROSITE" id="PS01357">
    <property type="entry name" value="ZF_ZZ_1"/>
    <property type="match status" value="1"/>
</dbReference>
<dbReference type="InterPro" id="IPR043145">
    <property type="entry name" value="Znf_ZZ_sf"/>
</dbReference>
<keyword evidence="11" id="KW-0206">Cytoskeleton</keyword>
<evidence type="ECO:0000256" key="4">
    <source>
        <dbReference type="ARBA" id="ARBA00022490"/>
    </source>
</evidence>
<evidence type="ECO:0000256" key="1">
    <source>
        <dbReference type="ARBA" id="ARBA00004245"/>
    </source>
</evidence>
<feature type="compositionally biased region" description="Low complexity" evidence="13">
    <location>
        <begin position="403"/>
        <end position="413"/>
    </location>
</feature>
<dbReference type="SUPFAM" id="SSF57850">
    <property type="entry name" value="RING/U-box"/>
    <property type="match status" value="1"/>
</dbReference>
<dbReference type="InterPro" id="IPR015153">
    <property type="entry name" value="EF-hand_dom_typ1"/>
</dbReference>
<dbReference type="RefSeq" id="XP_038068196.1">
    <property type="nucleotide sequence ID" value="XM_038212268.1"/>
</dbReference>
<dbReference type="Pfam" id="PF00397">
    <property type="entry name" value="WW"/>
    <property type="match status" value="1"/>
</dbReference>
<dbReference type="GO" id="GO:0008270">
    <property type="term" value="F:zinc ion binding"/>
    <property type="evidence" value="ECO:0007669"/>
    <property type="project" value="UniProtKB-KW"/>
</dbReference>
<evidence type="ECO:0000256" key="7">
    <source>
        <dbReference type="ARBA" id="ARBA00022833"/>
    </source>
</evidence>
<dbReference type="InterPro" id="IPR001202">
    <property type="entry name" value="WW_dom"/>
</dbReference>
<dbReference type="SUPFAM" id="SSF51045">
    <property type="entry name" value="WW domain"/>
    <property type="match status" value="1"/>
</dbReference>
<evidence type="ECO:0000256" key="13">
    <source>
        <dbReference type="SAM" id="MobiDB-lite"/>
    </source>
</evidence>
<dbReference type="PANTHER" id="PTHR12268:SF14">
    <property type="entry name" value="DYSTROPHIN-1"/>
    <property type="match status" value="1"/>
</dbReference>
<keyword evidence="17" id="KW-1185">Reference proteome</keyword>
<evidence type="ECO:0000256" key="9">
    <source>
        <dbReference type="ARBA" id="ARBA00023136"/>
    </source>
</evidence>
<dbReference type="Proteomes" id="UP000887568">
    <property type="component" value="Unplaced"/>
</dbReference>
<evidence type="ECO:0000256" key="10">
    <source>
        <dbReference type="ARBA" id="ARBA00023203"/>
    </source>
</evidence>
<reference evidence="16" key="1">
    <citation type="submission" date="2022-11" db="UniProtKB">
        <authorList>
            <consortium name="EnsemblMetazoa"/>
        </authorList>
    </citation>
    <scope>IDENTIFICATION</scope>
</reference>
<feature type="compositionally biased region" description="Acidic residues" evidence="13">
    <location>
        <begin position="454"/>
        <end position="473"/>
    </location>
</feature>
<dbReference type="PANTHER" id="PTHR12268">
    <property type="entry name" value="E3 UBIQUITIN-PROTEIN LIGASE KCMF1"/>
    <property type="match status" value="1"/>
</dbReference>
<feature type="domain" description="WW" evidence="14">
    <location>
        <begin position="1"/>
        <end position="32"/>
    </location>
</feature>
<dbReference type="CDD" id="cd15901">
    <property type="entry name" value="EFh_DMD_DYTN_DTN"/>
    <property type="match status" value="1"/>
</dbReference>
<dbReference type="GO" id="GO:0005856">
    <property type="term" value="C:cytoskeleton"/>
    <property type="evidence" value="ECO:0007669"/>
    <property type="project" value="UniProtKB-SubCell"/>
</dbReference>
<keyword evidence="7" id="KW-0862">Zinc</keyword>
<keyword evidence="4" id="KW-0963">Cytoplasm</keyword>
<dbReference type="AlphaFoldDB" id="A0A914AY57"/>
<evidence type="ECO:0000256" key="5">
    <source>
        <dbReference type="ARBA" id="ARBA00022723"/>
    </source>
</evidence>
<dbReference type="Pfam" id="PF09068">
    <property type="entry name" value="EF-hand_2"/>
    <property type="match status" value="1"/>
</dbReference>
<comment type="subcellular location">
    <subcellularLocation>
        <location evidence="2">Cell membrane</location>
        <location evidence="2">Sarcolemma</location>
        <topology evidence="2">Peripheral membrane protein</topology>
        <orientation evidence="2">Cytoplasmic side</orientation>
    </subcellularLocation>
    <subcellularLocation>
        <location evidence="1">Cytoplasm</location>
        <location evidence="1">Cytoskeleton</location>
    </subcellularLocation>
</comment>
<dbReference type="InterPro" id="IPR050774">
    <property type="entry name" value="KCMF1/Dystrophin"/>
</dbReference>
<dbReference type="GO" id="GO:0099536">
    <property type="term" value="P:synaptic signaling"/>
    <property type="evidence" value="ECO:0007669"/>
    <property type="project" value="TreeGrafter"/>
</dbReference>
<evidence type="ECO:0000259" key="14">
    <source>
        <dbReference type="PROSITE" id="PS50020"/>
    </source>
</evidence>
<sequence>MDKLWEKAFTNMGIPYYINHMSERTQWDHPEFIKALRMLDEMSNIQLAEYRAAMKLRMLQKQLNLDLVDISTISSSFDQHGFRHHNDIVLDVVQLRSIIYEVFYVTYSRRHSSMVDVGSSTDLVLNWIYNLYDMGRTGCVKVLSAKICMVALCSSKLTEKYQYWYQQLTDRAGGISRRNVTAFLQDLIRITELINESATLGRNAGAAVNSCFATVIGTTVSHDRYMSWLMAEPQTIAWLPTMHRLAASENMRHEAKCNICKMLPIIGLRFRCLKCLNYDMCQDCFFVGMTTKKHKLSHPTQEYIFGTSSKEDLRAFAKTIRNKLSKKHGRGVGHKYLPIDDSDADSYSYSDPLMRKIDMHSRLGHIPEKLAAVEDMKPAVPPSITPTPSPDSWTRPSDASPESGRSSSKGQRSSADRSKERRDLEDLIDVLELENEELIKDIEQLVRKRMAPTDDSDPNGDDDVDGNLGDDDGGNYGDGSGDNEASDAEAEMIRAKQEMLEEQNRQLEIQLRTLKQLLKQKQTATKTSQSMYVPNRSAPPPHYHAPPTNDLLDQTAPPRLPYHHAINQSQRSIGLTDNEHANVFIPATPDDAVVDRSAGAVMNNDSYRPRPPNMINQSPLDATTSDSISVHPPVKLDQSAMTPGTYQHQLTNQTMTPGLSDSTMPRPLYPHNQSAMTPGTFASRRLLPAHLTDQSTVMFPNLSASRMFPPEEAEMNEILQRLNDAYPTSPHDEPSSPELKPRPSYKPAPTFMRTRRPHGTRDNPKDMLDAVARIGDAMSTLVARVTDRPSGM</sequence>
<evidence type="ECO:0000313" key="16">
    <source>
        <dbReference type="EnsemblMetazoa" id="XP_038068196.1"/>
    </source>
</evidence>
<keyword evidence="3" id="KW-1003">Cell membrane</keyword>
<proteinExistence type="predicted"/>